<keyword evidence="2" id="KW-0812">Transmembrane</keyword>
<dbReference type="PANTHER" id="PTHR39605">
    <property type="entry name" value="MAJOR FACILITATOR SUPERFAMILY (MFS) PROFILE DOMAIN-CONTAINING PROTEIN"/>
    <property type="match status" value="1"/>
</dbReference>
<dbReference type="RefSeq" id="XP_033603996.1">
    <property type="nucleotide sequence ID" value="XM_033743201.1"/>
</dbReference>
<feature type="transmembrane region" description="Helical" evidence="2">
    <location>
        <begin position="12"/>
        <end position="30"/>
    </location>
</feature>
<keyword evidence="2" id="KW-1133">Transmembrane helix</keyword>
<evidence type="ECO:0000256" key="2">
    <source>
        <dbReference type="SAM" id="Phobius"/>
    </source>
</evidence>
<reference evidence="3" key="1">
    <citation type="journal article" date="2020" name="Stud. Mycol.">
        <title>101 Dothideomycetes genomes: a test case for predicting lifestyles and emergence of pathogens.</title>
        <authorList>
            <person name="Haridas S."/>
            <person name="Albert R."/>
            <person name="Binder M."/>
            <person name="Bloem J."/>
            <person name="Labutti K."/>
            <person name="Salamov A."/>
            <person name="Andreopoulos B."/>
            <person name="Baker S."/>
            <person name="Barry K."/>
            <person name="Bills G."/>
            <person name="Bluhm B."/>
            <person name="Cannon C."/>
            <person name="Castanera R."/>
            <person name="Culley D."/>
            <person name="Daum C."/>
            <person name="Ezra D."/>
            <person name="Gonzalez J."/>
            <person name="Henrissat B."/>
            <person name="Kuo A."/>
            <person name="Liang C."/>
            <person name="Lipzen A."/>
            <person name="Lutzoni F."/>
            <person name="Magnuson J."/>
            <person name="Mondo S."/>
            <person name="Nolan M."/>
            <person name="Ohm R."/>
            <person name="Pangilinan J."/>
            <person name="Park H.-J."/>
            <person name="Ramirez L."/>
            <person name="Alfaro M."/>
            <person name="Sun H."/>
            <person name="Tritt A."/>
            <person name="Yoshinaga Y."/>
            <person name="Zwiers L.-H."/>
            <person name="Turgeon B."/>
            <person name="Goodwin S."/>
            <person name="Spatafora J."/>
            <person name="Crous P."/>
            <person name="Grigoriev I."/>
        </authorList>
    </citation>
    <scope>NUCLEOTIDE SEQUENCE</scope>
    <source>
        <strain evidence="3">CBS 121739</strain>
    </source>
</reference>
<dbReference type="Proteomes" id="UP000799437">
    <property type="component" value="Unassembled WGS sequence"/>
</dbReference>
<feature type="region of interest" description="Disordered" evidence="1">
    <location>
        <begin position="150"/>
        <end position="176"/>
    </location>
</feature>
<keyword evidence="4" id="KW-1185">Reference proteome</keyword>
<dbReference type="PANTHER" id="PTHR39605:SF1">
    <property type="entry name" value="MAJOR FACILITATOR SUPERFAMILY (MFS) PROFILE DOMAIN-CONTAINING PROTEIN"/>
    <property type="match status" value="1"/>
</dbReference>
<organism evidence="3 4">
    <name type="scientific">Pseudovirgaria hyperparasitica</name>
    <dbReference type="NCBI Taxonomy" id="470096"/>
    <lineage>
        <taxon>Eukaryota</taxon>
        <taxon>Fungi</taxon>
        <taxon>Dikarya</taxon>
        <taxon>Ascomycota</taxon>
        <taxon>Pezizomycotina</taxon>
        <taxon>Dothideomycetes</taxon>
        <taxon>Dothideomycetes incertae sedis</taxon>
        <taxon>Acrospermales</taxon>
        <taxon>Acrospermaceae</taxon>
        <taxon>Pseudovirgaria</taxon>
    </lineage>
</organism>
<accession>A0A6A6WHI0</accession>
<dbReference type="GeneID" id="54484255"/>
<evidence type="ECO:0000313" key="4">
    <source>
        <dbReference type="Proteomes" id="UP000799437"/>
    </source>
</evidence>
<evidence type="ECO:0000256" key="1">
    <source>
        <dbReference type="SAM" id="MobiDB-lite"/>
    </source>
</evidence>
<dbReference type="EMBL" id="ML996566">
    <property type="protein sequence ID" value="KAF2761545.1"/>
    <property type="molecule type" value="Genomic_DNA"/>
</dbReference>
<feature type="transmembrane region" description="Helical" evidence="2">
    <location>
        <begin position="50"/>
        <end position="68"/>
    </location>
</feature>
<feature type="transmembrane region" description="Helical" evidence="2">
    <location>
        <begin position="89"/>
        <end position="112"/>
    </location>
</feature>
<evidence type="ECO:0000313" key="3">
    <source>
        <dbReference type="EMBL" id="KAF2761545.1"/>
    </source>
</evidence>
<keyword evidence="2" id="KW-0472">Membrane</keyword>
<proteinExistence type="predicted"/>
<protein>
    <submittedName>
        <fullName evidence="3">Uncharacterized protein</fullName>
    </submittedName>
</protein>
<dbReference type="AlphaFoldDB" id="A0A6A6WHI0"/>
<feature type="transmembrane region" description="Helical" evidence="2">
    <location>
        <begin position="118"/>
        <end position="141"/>
    </location>
</feature>
<dbReference type="OrthoDB" id="2550114at2759"/>
<sequence>MAAYTYGTTAWNIIQAIPLMASPTIILTILSPEVREATVLETYFSRSLGFTLLALGILNLVLTGSIPLSSRLQIGNGVTTDPSDPKAPFAIPTLSITLVYHAVAGFYTYAMWTEEGSFAFGLSTGVSTILAAVGLWCLLFASSDGRISRKTGADKRTSGFPFKNTEAAKKNIGKKR</sequence>
<name>A0A6A6WHI0_9PEZI</name>
<gene>
    <name evidence="3" type="ORF">EJ05DRAFT_472528</name>
</gene>